<feature type="domain" description="NlpC/P60" evidence="5">
    <location>
        <begin position="72"/>
        <end position="201"/>
    </location>
</feature>
<comment type="caution">
    <text evidence="6">The sequence shown here is derived from an EMBL/GenBank/DDBJ whole genome shotgun (WGS) entry which is preliminary data.</text>
</comment>
<evidence type="ECO:0000256" key="4">
    <source>
        <dbReference type="ARBA" id="ARBA00022807"/>
    </source>
</evidence>
<gene>
    <name evidence="6" type="ORF">DXN04_29010</name>
</gene>
<keyword evidence="3" id="KW-0378">Hydrolase</keyword>
<dbReference type="SUPFAM" id="SSF54001">
    <property type="entry name" value="Cysteine proteinases"/>
    <property type="match status" value="1"/>
</dbReference>
<dbReference type="PANTHER" id="PTHR47053">
    <property type="entry name" value="MUREIN DD-ENDOPEPTIDASE MEPH-RELATED"/>
    <property type="match status" value="1"/>
</dbReference>
<dbReference type="EMBL" id="QTJV01000014">
    <property type="protein sequence ID" value="RFM31422.1"/>
    <property type="molecule type" value="Genomic_DNA"/>
</dbReference>
<dbReference type="GO" id="GO:0006508">
    <property type="term" value="P:proteolysis"/>
    <property type="evidence" value="ECO:0007669"/>
    <property type="project" value="UniProtKB-KW"/>
</dbReference>
<dbReference type="InterPro" id="IPR051202">
    <property type="entry name" value="Peptidase_C40"/>
</dbReference>
<keyword evidence="4" id="KW-0788">Thiol protease</keyword>
<evidence type="ECO:0000313" key="7">
    <source>
        <dbReference type="Proteomes" id="UP000261174"/>
    </source>
</evidence>
<dbReference type="Proteomes" id="UP000261174">
    <property type="component" value="Unassembled WGS sequence"/>
</dbReference>
<protein>
    <submittedName>
        <fullName evidence="6">NlpC/P60 family protein</fullName>
    </submittedName>
</protein>
<dbReference type="PROSITE" id="PS51935">
    <property type="entry name" value="NLPC_P60"/>
    <property type="match status" value="1"/>
</dbReference>
<dbReference type="Gene3D" id="3.90.1720.10">
    <property type="entry name" value="endopeptidase domain like (from Nostoc punctiforme)"/>
    <property type="match status" value="1"/>
</dbReference>
<name>A0A3E1NU14_9BACT</name>
<dbReference type="PANTHER" id="PTHR47053:SF1">
    <property type="entry name" value="MUREIN DD-ENDOPEPTIDASE MEPH-RELATED"/>
    <property type="match status" value="1"/>
</dbReference>
<evidence type="ECO:0000313" key="6">
    <source>
        <dbReference type="EMBL" id="RFM31422.1"/>
    </source>
</evidence>
<dbReference type="Pfam" id="PF00877">
    <property type="entry name" value="NLPC_P60"/>
    <property type="match status" value="1"/>
</dbReference>
<evidence type="ECO:0000256" key="2">
    <source>
        <dbReference type="ARBA" id="ARBA00022670"/>
    </source>
</evidence>
<keyword evidence="2" id="KW-0645">Protease</keyword>
<comment type="similarity">
    <text evidence="1">Belongs to the peptidase C40 family.</text>
</comment>
<evidence type="ECO:0000259" key="5">
    <source>
        <dbReference type="PROSITE" id="PS51935"/>
    </source>
</evidence>
<organism evidence="6 7">
    <name type="scientific">Chitinophaga silvisoli</name>
    <dbReference type="NCBI Taxonomy" id="2291814"/>
    <lineage>
        <taxon>Bacteria</taxon>
        <taxon>Pseudomonadati</taxon>
        <taxon>Bacteroidota</taxon>
        <taxon>Chitinophagia</taxon>
        <taxon>Chitinophagales</taxon>
        <taxon>Chitinophagaceae</taxon>
        <taxon>Chitinophaga</taxon>
    </lineage>
</organism>
<dbReference type="InterPro" id="IPR000064">
    <property type="entry name" value="NLP_P60_dom"/>
</dbReference>
<evidence type="ECO:0000256" key="1">
    <source>
        <dbReference type="ARBA" id="ARBA00007074"/>
    </source>
</evidence>
<sequence length="201" mass="22260">MCLIMIMMRTKMKRMIKNKYIYSSGIQEFIPVRPAIILMLNTLLLSFVLSCSPAPKERGIDSTLTVAPVDTSTLADKLLRFAKTLKGTPYKYGSTNPREGFDCSGFITYVFNHFKIDVPRSSAGFTNEGVPVSLATAQPGDLILFTGTDSTIRTVGHMGIITQVGDSIVFIHSTSGKAYGVTETTLDKYYMGRFVKVIRYI</sequence>
<accession>A0A3E1NU14</accession>
<proteinExistence type="inferred from homology"/>
<keyword evidence="7" id="KW-1185">Reference proteome</keyword>
<dbReference type="GO" id="GO:0008234">
    <property type="term" value="F:cysteine-type peptidase activity"/>
    <property type="evidence" value="ECO:0007669"/>
    <property type="project" value="UniProtKB-KW"/>
</dbReference>
<reference evidence="6 7" key="1">
    <citation type="submission" date="2018-08" db="EMBL/GenBank/DDBJ databases">
        <title>Chitinophaga sp. K20C18050901, a novel bacterium isolated from forest soil.</title>
        <authorList>
            <person name="Wang C."/>
        </authorList>
    </citation>
    <scope>NUCLEOTIDE SEQUENCE [LARGE SCALE GENOMIC DNA]</scope>
    <source>
        <strain evidence="6 7">K20C18050901</strain>
    </source>
</reference>
<dbReference type="InterPro" id="IPR038765">
    <property type="entry name" value="Papain-like_cys_pep_sf"/>
</dbReference>
<dbReference type="AlphaFoldDB" id="A0A3E1NU14"/>
<evidence type="ECO:0000256" key="3">
    <source>
        <dbReference type="ARBA" id="ARBA00022801"/>
    </source>
</evidence>